<sequence length="1254" mass="134146">MQAAAAGARSCAVAKYTFRTMLGPLRVTPKVWQQRCFRVLAMGNTIIDHVISVEKLPDDGKVWVESKQKFVGGQGANAAQGMAKMGLAVSWLSRLGDDDEGANALRHFKACGIDTSFCIEVERAHTMSATVTIGRECMKRCCYMHKDERLLEYDVSSHINSLDLRSFQVLYTDGHQTDLALPIAQKAFEQGVPIIADIEVLDQDCRALAKLASHVIAPLEVLQELSGETDPERIVRLLSDREGKTVIATAGLDGSYGTSFEDPTVYHVKIRPECQAFDTLGAGDAYHAGYVAAVSRGLHLERRMALATSVAAALCETSGPVPSLEALRRFGCLLDATVVLAIYVRRYDVDIPLESDLPEAQRAQVMHDFCHQQYLYSGVWGKADGQDGIKAKIEGDKHVYAWILRHASYIMNRFAVGVRGATSFEVIFHRPTKHRGELQWSKGVAGSGDVALIWEKHMRLAPATSGSQCLYAQRNEAHPRTHLLSPVRDITPIVNLPAQRCRLVSVGIEGGGRFGTDIAAPALARGAHGRDHRVGGAKSSLTGAGTALALAFAAAPPVSPLTGALADLSSGLTLAGLGPLLVELLVRLRAATAGAANGSAPLLRRGRAHGRAPGPEAGSRAGARATGFRAPCCSQLAAPLQPEHARQVSDELLRCFVPAPAYLGAELWVGGSLAPLCNPQHGTIVRHGAGLWLARSGQRRHKGRVAAQSSSHRRCAVDDQVKTASVVWRNTGASGGAEPLLRDHLAICPPQRLRAQLSPTPVRRSWLAEPSGECATHCAASHAASHRDPCQSPLVGGRHPRLLARSLPPEATRAFATAHDDAALACLDTLLSAGAPSGLPLLATARAQLALRHGGLGLRSAARHAPAAYWSSWADVLPVIASRDPAFARALVDTLEGGSPAPEVLQSLLLARASLTASGFAPPPWPELLMTPAPLPSDEDEEPQLDTTRGWQCPASRAVDEFCYRSILRELDPPAAALLDSQAGPFAARILAARPTSPELSRAPSHFRVLLLRRLRLPLPLTAAFSRCRRRQDEFGDHLAACPRSGVLRARGAPLERAAARVCREAGATVATNVLVRDLNVAPCRQDDRRIEVIANGLPLWGGVQVAVDTTLVSPLTAAGEPRRESRRTAGAALRHARRAKERTYPELCNSGRCRLVVLGIETGGRWSPEAVTFLRLIARSRARSAPPPLQSACISAYVLRWSALLAFAAARAFATSLLSLPLSGAANVDGDPPLLSDLLAEPSASPPFASRMP</sequence>
<evidence type="ECO:0000256" key="2">
    <source>
        <dbReference type="ARBA" id="ARBA00022777"/>
    </source>
</evidence>
<dbReference type="AlphaFoldDB" id="A0A1Q9F5P3"/>
<dbReference type="InterPro" id="IPR011611">
    <property type="entry name" value="PfkB_dom"/>
</dbReference>
<keyword evidence="1" id="KW-0808">Transferase</keyword>
<dbReference type="SUPFAM" id="SSF53613">
    <property type="entry name" value="Ribokinase-like"/>
    <property type="match status" value="1"/>
</dbReference>
<dbReference type="Gene3D" id="3.40.1190.20">
    <property type="match status" value="1"/>
</dbReference>
<dbReference type="Pfam" id="PF00294">
    <property type="entry name" value="PfkB"/>
    <property type="match status" value="1"/>
</dbReference>
<dbReference type="PROSITE" id="PS00584">
    <property type="entry name" value="PFKB_KINASES_2"/>
    <property type="match status" value="1"/>
</dbReference>
<dbReference type="OrthoDB" id="415590at2759"/>
<dbReference type="InterPro" id="IPR052562">
    <property type="entry name" value="Ketohexokinase-related"/>
</dbReference>
<evidence type="ECO:0000259" key="4">
    <source>
        <dbReference type="Pfam" id="PF00294"/>
    </source>
</evidence>
<dbReference type="Proteomes" id="UP000186817">
    <property type="component" value="Unassembled WGS sequence"/>
</dbReference>
<evidence type="ECO:0000313" key="5">
    <source>
        <dbReference type="EMBL" id="OLQ14993.1"/>
    </source>
</evidence>
<proteinExistence type="predicted"/>
<evidence type="ECO:0000256" key="1">
    <source>
        <dbReference type="ARBA" id="ARBA00022679"/>
    </source>
</evidence>
<dbReference type="InterPro" id="IPR029056">
    <property type="entry name" value="Ribokinase-like"/>
</dbReference>
<name>A0A1Q9F5P3_SYMMI</name>
<accession>A0A1Q9F5P3</accession>
<feature type="region of interest" description="Disordered" evidence="3">
    <location>
        <begin position="602"/>
        <end position="623"/>
    </location>
</feature>
<gene>
    <name evidence="5" type="primary">iolC</name>
    <name evidence="5" type="ORF">AK812_SmicGene826</name>
</gene>
<reference evidence="5 6" key="1">
    <citation type="submission" date="2016-02" db="EMBL/GenBank/DDBJ databases">
        <title>Genome analysis of coral dinoflagellate symbionts highlights evolutionary adaptations to a symbiotic lifestyle.</title>
        <authorList>
            <person name="Aranda M."/>
            <person name="Li Y."/>
            <person name="Liew Y.J."/>
            <person name="Baumgarten S."/>
            <person name="Simakov O."/>
            <person name="Wilson M."/>
            <person name="Piel J."/>
            <person name="Ashoor H."/>
            <person name="Bougouffa S."/>
            <person name="Bajic V.B."/>
            <person name="Ryu T."/>
            <person name="Ravasi T."/>
            <person name="Bayer T."/>
            <person name="Micklem G."/>
            <person name="Kim H."/>
            <person name="Bhak J."/>
            <person name="Lajeunesse T.C."/>
            <person name="Voolstra C.R."/>
        </authorList>
    </citation>
    <scope>NUCLEOTIDE SEQUENCE [LARGE SCALE GENOMIC DNA]</scope>
    <source>
        <strain evidence="5 6">CCMP2467</strain>
    </source>
</reference>
<keyword evidence="2 5" id="KW-0418">Kinase</keyword>
<dbReference type="PANTHER" id="PTHR42774:SF3">
    <property type="entry name" value="KETOHEXOKINASE"/>
    <property type="match status" value="1"/>
</dbReference>
<dbReference type="InterPro" id="IPR002173">
    <property type="entry name" value="Carboh/pur_kinase_PfkB_CS"/>
</dbReference>
<organism evidence="5 6">
    <name type="scientific">Symbiodinium microadriaticum</name>
    <name type="common">Dinoflagellate</name>
    <name type="synonym">Zooxanthella microadriatica</name>
    <dbReference type="NCBI Taxonomy" id="2951"/>
    <lineage>
        <taxon>Eukaryota</taxon>
        <taxon>Sar</taxon>
        <taxon>Alveolata</taxon>
        <taxon>Dinophyceae</taxon>
        <taxon>Suessiales</taxon>
        <taxon>Symbiodiniaceae</taxon>
        <taxon>Symbiodinium</taxon>
    </lineage>
</organism>
<keyword evidence="6" id="KW-1185">Reference proteome</keyword>
<dbReference type="EMBL" id="LSRX01000008">
    <property type="protein sequence ID" value="OLQ14993.1"/>
    <property type="molecule type" value="Genomic_DNA"/>
</dbReference>
<evidence type="ECO:0000313" key="6">
    <source>
        <dbReference type="Proteomes" id="UP000186817"/>
    </source>
</evidence>
<feature type="domain" description="Carbohydrate kinase PfkB" evidence="4">
    <location>
        <begin position="39"/>
        <end position="325"/>
    </location>
</feature>
<dbReference type="PANTHER" id="PTHR42774">
    <property type="entry name" value="PHOSPHOTRANSFERASE SYSTEM TRANSPORT PROTEIN"/>
    <property type="match status" value="1"/>
</dbReference>
<comment type="caution">
    <text evidence="5">The sequence shown here is derived from an EMBL/GenBank/DDBJ whole genome shotgun (WGS) entry which is preliminary data.</text>
</comment>
<dbReference type="GO" id="GO:0016301">
    <property type="term" value="F:kinase activity"/>
    <property type="evidence" value="ECO:0007669"/>
    <property type="project" value="UniProtKB-KW"/>
</dbReference>
<evidence type="ECO:0000256" key="3">
    <source>
        <dbReference type="SAM" id="MobiDB-lite"/>
    </source>
</evidence>
<protein>
    <submittedName>
        <fullName evidence="5">5-dehydro-2-deoxygluconokinase</fullName>
    </submittedName>
</protein>